<protein>
    <submittedName>
        <fullName evidence="5">Alpha-amylase</fullName>
    </submittedName>
</protein>
<dbReference type="Gene3D" id="3.20.20.80">
    <property type="entry name" value="Glycosidases"/>
    <property type="match status" value="1"/>
</dbReference>
<dbReference type="GO" id="GO:0005975">
    <property type="term" value="P:carbohydrate metabolic process"/>
    <property type="evidence" value="ECO:0007669"/>
    <property type="project" value="InterPro"/>
</dbReference>
<comment type="caution">
    <text evidence="5">The sequence shown here is derived from an EMBL/GenBank/DDBJ whole genome shotgun (WGS) entry which is preliminary data.</text>
</comment>
<keyword evidence="3" id="KW-0732">Signal</keyword>
<evidence type="ECO:0000256" key="3">
    <source>
        <dbReference type="SAM" id="SignalP"/>
    </source>
</evidence>
<proteinExistence type="predicted"/>
<name>A0A972FVM0_9GAMM</name>
<dbReference type="CDD" id="cd11338">
    <property type="entry name" value="AmyAc_CMD"/>
    <property type="match status" value="1"/>
</dbReference>
<evidence type="ECO:0000256" key="2">
    <source>
        <dbReference type="ARBA" id="ARBA00023295"/>
    </source>
</evidence>
<dbReference type="Gene3D" id="2.60.40.1180">
    <property type="entry name" value="Golgi alpha-mannosidase II"/>
    <property type="match status" value="1"/>
</dbReference>
<dbReference type="InterPro" id="IPR006047">
    <property type="entry name" value="GH13_cat_dom"/>
</dbReference>
<organism evidence="5 6">
    <name type="scientific">Shewanella salipaludis</name>
    <dbReference type="NCBI Taxonomy" id="2723052"/>
    <lineage>
        <taxon>Bacteria</taxon>
        <taxon>Pseudomonadati</taxon>
        <taxon>Pseudomonadota</taxon>
        <taxon>Gammaproteobacteria</taxon>
        <taxon>Alteromonadales</taxon>
        <taxon>Shewanellaceae</taxon>
        <taxon>Shewanella</taxon>
    </lineage>
</organism>
<evidence type="ECO:0000313" key="6">
    <source>
        <dbReference type="Proteomes" id="UP000737113"/>
    </source>
</evidence>
<feature type="chain" id="PRO_5037868749" evidence="3">
    <location>
        <begin position="24"/>
        <end position="626"/>
    </location>
</feature>
<keyword evidence="1" id="KW-0378">Hydrolase</keyword>
<feature type="domain" description="Glycosyl hydrolase family 13 catalytic" evidence="4">
    <location>
        <begin position="51"/>
        <end position="538"/>
    </location>
</feature>
<dbReference type="InterPro" id="IPR013780">
    <property type="entry name" value="Glyco_hydro_b"/>
</dbReference>
<gene>
    <name evidence="5" type="ORF">HC757_02660</name>
</gene>
<evidence type="ECO:0000313" key="5">
    <source>
        <dbReference type="EMBL" id="NMH64078.1"/>
    </source>
</evidence>
<dbReference type="InterPro" id="IPR017853">
    <property type="entry name" value="GH"/>
</dbReference>
<dbReference type="Pfam" id="PF00128">
    <property type="entry name" value="Alpha-amylase"/>
    <property type="match status" value="2"/>
</dbReference>
<dbReference type="GO" id="GO:0016798">
    <property type="term" value="F:hydrolase activity, acting on glycosyl bonds"/>
    <property type="evidence" value="ECO:0007669"/>
    <property type="project" value="UniProtKB-KW"/>
</dbReference>
<dbReference type="SMART" id="SM00642">
    <property type="entry name" value="Aamy"/>
    <property type="match status" value="1"/>
</dbReference>
<dbReference type="PANTHER" id="PTHR10357">
    <property type="entry name" value="ALPHA-AMYLASE FAMILY MEMBER"/>
    <property type="match status" value="1"/>
</dbReference>
<dbReference type="AlphaFoldDB" id="A0A972FVM0"/>
<dbReference type="EMBL" id="JAAXYH010000001">
    <property type="protein sequence ID" value="NMH64078.1"/>
    <property type="molecule type" value="Genomic_DNA"/>
</dbReference>
<dbReference type="Proteomes" id="UP000737113">
    <property type="component" value="Unassembled WGS sequence"/>
</dbReference>
<dbReference type="SUPFAM" id="SSF51011">
    <property type="entry name" value="Glycosyl hydrolase domain"/>
    <property type="match status" value="1"/>
</dbReference>
<feature type="signal peptide" evidence="3">
    <location>
        <begin position="1"/>
        <end position="23"/>
    </location>
</feature>
<sequence length="626" mass="72227">MNIKYILRKVSCLSLLFTFSVLASNHDDMPKPATQAGEFVPEWAKSVVWYQIFPERFRDGDATNNPELTDILGADPVEPPKQWHIHPWGSDWYQRQDYELANGEPELWKHLLRRRYGGDLQGVIDKLGYLHELGITAIYLNPVFDSPSLHKYDGASYHHIDPNFGPDPQGDRALMAKENPLDPETWIWTKADELALQLIDKAHKYKMKIIFDGVFNHMGVNSFAFKDLKLKQQDSAYKDWFSVKSFDDAAAGTSFDYEGWFGVKSLPEWREDEHGIVTGPKEYIFNATRRWMNPKGMGTQFGIDGWRLDVAFEVQHAFWKDWRALVRSINPEAYMTAELVDKPEKVIPYFQGDEFDAEMNYNFAFTATEFLFNPTGMSISVSQFDAKLKKLRELYPAGVAYVNQNLFGSHDTNRLASHIVNRGLGNFRNWGQYFNLSQAANNPEYRVRKPNADEIRLQKLFVILQMTYVGAPMIYYGDEVGMWGGNDPDNRKPMLWPDIGYQAERYLPNGTERAPDKWDTVAINRDLLSHYKRLIAIRNQHAALRLGDFTSLLIDDKQDVYGFARHYRGETIWVLLNNSNVERLATLTAVADKGMRDLMSQELFLPQQGKLEVAIPAKWGRILKFE</sequence>
<evidence type="ECO:0000256" key="1">
    <source>
        <dbReference type="ARBA" id="ARBA00022801"/>
    </source>
</evidence>
<keyword evidence="2" id="KW-0326">Glycosidase</keyword>
<dbReference type="SUPFAM" id="SSF51445">
    <property type="entry name" value="(Trans)glycosidases"/>
    <property type="match status" value="1"/>
</dbReference>
<dbReference type="PANTHER" id="PTHR10357:SF210">
    <property type="entry name" value="MALTODEXTRIN GLUCOSIDASE"/>
    <property type="match status" value="1"/>
</dbReference>
<accession>A0A972FVM0</accession>
<reference evidence="5" key="1">
    <citation type="submission" date="2020-04" db="EMBL/GenBank/DDBJ databases">
        <title>Description of Shewanella salipaludis sp. nov., isolated from a salt marsh.</title>
        <authorList>
            <person name="Park S."/>
            <person name="Yoon J.-H."/>
        </authorList>
    </citation>
    <scope>NUCLEOTIDE SEQUENCE</scope>
    <source>
        <strain evidence="5">SHSM-M6</strain>
    </source>
</reference>
<evidence type="ECO:0000259" key="4">
    <source>
        <dbReference type="SMART" id="SM00642"/>
    </source>
</evidence>
<keyword evidence="6" id="KW-1185">Reference proteome</keyword>